<accession>A0AAU6Q198</accession>
<dbReference type="RefSeq" id="WP_339095581.1">
    <property type="nucleotide sequence ID" value="NZ_CP149782.1"/>
</dbReference>
<organism evidence="1">
    <name type="scientific">Deinococcus sp. VB142</name>
    <dbReference type="NCBI Taxonomy" id="3112952"/>
    <lineage>
        <taxon>Bacteria</taxon>
        <taxon>Thermotogati</taxon>
        <taxon>Deinococcota</taxon>
        <taxon>Deinococci</taxon>
        <taxon>Deinococcales</taxon>
        <taxon>Deinococcaceae</taxon>
        <taxon>Deinococcus</taxon>
    </lineage>
</organism>
<reference evidence="1" key="1">
    <citation type="submission" date="2024-03" db="EMBL/GenBank/DDBJ databases">
        <title>Deinococcus weizhi sp. nov., isolated from human skin.</title>
        <authorList>
            <person name="Wei Z."/>
            <person name="Tian F."/>
            <person name="Yang C."/>
            <person name="Xin L.T."/>
            <person name="Wen Z.J."/>
            <person name="Lan K.C."/>
            <person name="Yu L."/>
            <person name="Zhe W."/>
            <person name="Dan F.D."/>
            <person name="Jun W."/>
            <person name="Rui Z."/>
            <person name="Yong X.J."/>
            <person name="Ting Y."/>
            <person name="Wei X."/>
            <person name="Xu Z.G."/>
            <person name="Xin Z."/>
            <person name="Dong F.G."/>
            <person name="Ni X.M."/>
            <person name="Zheng M.G."/>
            <person name="Chun Y."/>
            <person name="Qian W.X."/>
        </authorList>
    </citation>
    <scope>NUCLEOTIDE SEQUENCE</scope>
    <source>
        <strain evidence="1">VB142</strain>
    </source>
</reference>
<evidence type="ECO:0000313" key="1">
    <source>
        <dbReference type="EMBL" id="WYF44367.1"/>
    </source>
</evidence>
<dbReference type="AlphaFoldDB" id="A0AAU6Q198"/>
<gene>
    <name evidence="1" type="ORF">WDJ50_13390</name>
</gene>
<dbReference type="EMBL" id="CP149782">
    <property type="protein sequence ID" value="WYF44367.1"/>
    <property type="molecule type" value="Genomic_DNA"/>
</dbReference>
<proteinExistence type="predicted"/>
<protein>
    <submittedName>
        <fullName evidence="1">Uncharacterized protein</fullName>
    </submittedName>
</protein>
<sequence length="131" mass="13958">MPSLLLGQVPPRKLWSIQRPFVPVPPSKSPQIPGGLSAIQGDVAGLKLTPTRVDAPVTVQIQEAVDASDSWKLLISSPASAVGRLWPFHKDNYGQPGRSSASDCVWEGEKACEVGTGKGWRYVLVAVGEGQ</sequence>
<name>A0AAU6Q198_9DEIO</name>